<keyword evidence="2" id="KW-0285">Flavoprotein</keyword>
<comment type="caution">
    <text evidence="9">The sequence shown here is derived from an EMBL/GenBank/DDBJ whole genome shotgun (WGS) entry which is preliminary data.</text>
</comment>
<dbReference type="GO" id="GO:0050661">
    <property type="term" value="F:NADP binding"/>
    <property type="evidence" value="ECO:0007669"/>
    <property type="project" value="InterPro"/>
</dbReference>
<dbReference type="Gene3D" id="4.10.240.10">
    <property type="entry name" value="Zn(2)-C6 fungal-type DNA-binding domain"/>
    <property type="match status" value="1"/>
</dbReference>
<dbReference type="EMBL" id="LKCW01000018">
    <property type="protein sequence ID" value="KPM44527.1"/>
    <property type="molecule type" value="Genomic_DNA"/>
</dbReference>
<dbReference type="InterPro" id="IPR001138">
    <property type="entry name" value="Zn2Cys6_DnaBD"/>
</dbReference>
<dbReference type="PANTHER" id="PTHR42877">
    <property type="entry name" value="L-ORNITHINE N(5)-MONOOXYGENASE-RELATED"/>
    <property type="match status" value="1"/>
</dbReference>
<protein>
    <recommendedName>
        <fullName evidence="8">Zn(2)-C6 fungal-type domain-containing protein</fullName>
    </recommendedName>
</protein>
<dbReference type="SUPFAM" id="SSF57701">
    <property type="entry name" value="Zn2/Cys6 DNA-binding domain"/>
    <property type="match status" value="1"/>
</dbReference>
<dbReference type="CDD" id="cd00067">
    <property type="entry name" value="GAL4"/>
    <property type="match status" value="1"/>
</dbReference>
<evidence type="ECO:0000256" key="4">
    <source>
        <dbReference type="ARBA" id="ARBA00023002"/>
    </source>
</evidence>
<dbReference type="Gene3D" id="3.50.50.60">
    <property type="entry name" value="FAD/NAD(P)-binding domain"/>
    <property type="match status" value="2"/>
</dbReference>
<dbReference type="CDD" id="cd12148">
    <property type="entry name" value="fungal_TF_MHR"/>
    <property type="match status" value="1"/>
</dbReference>
<evidence type="ECO:0000256" key="6">
    <source>
        <dbReference type="SAM" id="MobiDB-lite"/>
    </source>
</evidence>
<evidence type="ECO:0000256" key="5">
    <source>
        <dbReference type="ARBA" id="ARBA00023242"/>
    </source>
</evidence>
<dbReference type="OrthoDB" id="74360at2759"/>
<keyword evidence="7" id="KW-0472">Membrane</keyword>
<gene>
    <name evidence="9" type="ORF">AK830_g2006</name>
</gene>
<feature type="region of interest" description="Disordered" evidence="6">
    <location>
        <begin position="661"/>
        <end position="701"/>
    </location>
</feature>
<evidence type="ECO:0000256" key="2">
    <source>
        <dbReference type="ARBA" id="ARBA00022630"/>
    </source>
</evidence>
<feature type="transmembrane region" description="Helical" evidence="7">
    <location>
        <begin position="1149"/>
        <end position="1170"/>
    </location>
</feature>
<feature type="transmembrane region" description="Helical" evidence="7">
    <location>
        <begin position="1078"/>
        <end position="1098"/>
    </location>
</feature>
<keyword evidence="5" id="KW-0539">Nucleus</keyword>
<dbReference type="InterPro" id="IPR036188">
    <property type="entry name" value="FAD/NAD-bd_sf"/>
</dbReference>
<dbReference type="InterPro" id="IPR051209">
    <property type="entry name" value="FAD-bind_Monooxygenase_sf"/>
</dbReference>
<keyword evidence="4" id="KW-0560">Oxidoreductase</keyword>
<comment type="similarity">
    <text evidence="1">Belongs to the FAD-binding monooxygenase family.</text>
</comment>
<accession>A0A0P7BXG0</accession>
<dbReference type="InterPro" id="IPR036864">
    <property type="entry name" value="Zn2-C6_fun-type_DNA-bd_sf"/>
</dbReference>
<dbReference type="SUPFAM" id="SSF51905">
    <property type="entry name" value="FAD/NAD(P)-binding domain"/>
    <property type="match status" value="2"/>
</dbReference>
<evidence type="ECO:0000313" key="10">
    <source>
        <dbReference type="Proteomes" id="UP000050424"/>
    </source>
</evidence>
<dbReference type="PROSITE" id="PS50048">
    <property type="entry name" value="ZN2_CY6_FUNGAL_2"/>
    <property type="match status" value="1"/>
</dbReference>
<evidence type="ECO:0000259" key="8">
    <source>
        <dbReference type="PROSITE" id="PS50048"/>
    </source>
</evidence>
<dbReference type="Proteomes" id="UP000050424">
    <property type="component" value="Unassembled WGS sequence"/>
</dbReference>
<proteinExistence type="inferred from homology"/>
<keyword evidence="10" id="KW-1185">Reference proteome</keyword>
<keyword evidence="7" id="KW-0812">Transmembrane</keyword>
<dbReference type="GO" id="GO:0000981">
    <property type="term" value="F:DNA-binding transcription factor activity, RNA polymerase II-specific"/>
    <property type="evidence" value="ECO:0007669"/>
    <property type="project" value="InterPro"/>
</dbReference>
<name>A0A0P7BXG0_9HYPO</name>
<evidence type="ECO:0000256" key="7">
    <source>
        <dbReference type="SAM" id="Phobius"/>
    </source>
</evidence>
<dbReference type="Pfam" id="PF00172">
    <property type="entry name" value="Zn_clus"/>
    <property type="match status" value="1"/>
</dbReference>
<keyword evidence="7" id="KW-1133">Transmembrane helix</keyword>
<feature type="compositionally biased region" description="Polar residues" evidence="6">
    <location>
        <begin position="684"/>
        <end position="701"/>
    </location>
</feature>
<dbReference type="InterPro" id="IPR020946">
    <property type="entry name" value="Flavin_mOase-like"/>
</dbReference>
<evidence type="ECO:0000256" key="3">
    <source>
        <dbReference type="ARBA" id="ARBA00022827"/>
    </source>
</evidence>
<evidence type="ECO:0000256" key="1">
    <source>
        <dbReference type="ARBA" id="ARBA00010139"/>
    </source>
</evidence>
<evidence type="ECO:0000313" key="9">
    <source>
        <dbReference type="EMBL" id="KPM44527.1"/>
    </source>
</evidence>
<dbReference type="Pfam" id="PF00743">
    <property type="entry name" value="FMO-like"/>
    <property type="match status" value="1"/>
</dbReference>
<feature type="compositionally biased region" description="Polar residues" evidence="6">
    <location>
        <begin position="662"/>
        <end position="671"/>
    </location>
</feature>
<dbReference type="GO" id="GO:0050660">
    <property type="term" value="F:flavin adenine dinucleotide binding"/>
    <property type="evidence" value="ECO:0007669"/>
    <property type="project" value="InterPro"/>
</dbReference>
<dbReference type="SMART" id="SM00066">
    <property type="entry name" value="GAL4"/>
    <property type="match status" value="1"/>
</dbReference>
<reference evidence="9 10" key="1">
    <citation type="submission" date="2015-09" db="EMBL/GenBank/DDBJ databases">
        <title>Draft genome of a European isolate of the apple canker pathogen Neonectria ditissima.</title>
        <authorList>
            <person name="Gomez-Cortecero A."/>
            <person name="Harrison R.J."/>
            <person name="Armitage A.D."/>
        </authorList>
    </citation>
    <scope>NUCLEOTIDE SEQUENCE [LARGE SCALE GENOMIC DNA]</scope>
    <source>
        <strain evidence="9 10">R09/05</strain>
    </source>
</reference>
<organism evidence="9 10">
    <name type="scientific">Neonectria ditissima</name>
    <dbReference type="NCBI Taxonomy" id="78410"/>
    <lineage>
        <taxon>Eukaryota</taxon>
        <taxon>Fungi</taxon>
        <taxon>Dikarya</taxon>
        <taxon>Ascomycota</taxon>
        <taxon>Pezizomycotina</taxon>
        <taxon>Sordariomycetes</taxon>
        <taxon>Hypocreomycetidae</taxon>
        <taxon>Hypocreales</taxon>
        <taxon>Nectriaceae</taxon>
        <taxon>Neonectria</taxon>
    </lineage>
</organism>
<feature type="domain" description="Zn(2)-C6 fungal-type" evidence="8">
    <location>
        <begin position="623"/>
        <end position="655"/>
    </location>
</feature>
<dbReference type="GO" id="GO:0008270">
    <property type="term" value="F:zinc ion binding"/>
    <property type="evidence" value="ECO:0007669"/>
    <property type="project" value="InterPro"/>
</dbReference>
<dbReference type="GO" id="GO:0004499">
    <property type="term" value="F:N,N-dimethylaniline monooxygenase activity"/>
    <property type="evidence" value="ECO:0007669"/>
    <property type="project" value="InterPro"/>
</dbReference>
<sequence>MNGTSNKFTIKDAPVENQRPFKVVIIGAGFSGIYSTIRITQRLRNIDLTVYEMNEETSGVWWLNRYPGLACDIPSYSYQFSFAPNPYWSSLYAPGPEIRAYMQEVAERFGATRFIKTSHKVEAATWDAENKQWNITVLNVKTGETFQDTANILVSARGGLNQISWPKIKGLKDFGGKLMHSGAWDESVDLRNKRVGVIGNGSSAIQIVPKIRALEGLKLSCFARSPTWITSSFGDRAMERMGKDPQDTKFSRSHQEHLARNSDQYFQFRKTLEAEAAKLYPITLQGTNEQVGATALFEQGMRQRLSGRDDLATAMIPMFAPGCRRLTPGPGYLEALKQDNVTFITTPIQEVTPKGIKLTSGQEVELDVLVCATGYDVEAPPTFEVTGRNGTTLANKWKPYAQSYISMAVDEFPNFLMVGGPNSGLGSGSLVSVFEAQGDYVVKAIRKMQREDYATMEPKAERVADFNQYIDEYFKRTVYTDECSSWYRAGKSGSRIVALWPGSSAQCLEVLRAPRWEDFVFESADETGNLLRWLGNGWSLTLTEGDPSWFLEPDVVDVPDEGKPEEGDWSVEDRGSPLFTSAPSAPSQLKTLPTTIIIISTTMDLSGEPSPRPGKHRKRSMQACLSCRARKVRCDVSSRGQPCTNCDLDAKNCLLVGRASRMSETPETQGQEVPRRRSHRLPSDASSRQQPQAPTDDTDTLLSQTILPLPEPREVADDEEPMDFANFWGLEIDMSQSDDTFDRNDLAAAVADQDCVMPECFETASGMRTMDRTFQEEISHALHQPLDRSDSGSIQQRKRPSYGSTTVLYSHYRYLTIGNLHNIPHQDVSYLEAQGCLHVPTRPVLDNFVEQYFSHSHVFLPLLNEGDFWDMYSQRDNVSNDKISLLLFHAILFASCSTWLGRAIQHARSCNADRHAETLESPTSTTPAENKQHNALRRLWWCCVILDRVSPLCTRFSLHITHDRFDFKHSTRLGMADLQDEIYRSSVFTPVTKRRLIALFSKFLEFAIVLTDVLTLTFPFEDSVESPRESADDGDSNIAKCDASLKTWYAQAATDFPPCEGEYQNLPGKKREGTKSTILFTNLMYIYYYTALIALCHYKILRQSVTSTQTSTEMERVGQPTQLDASRCELQESMGRVTKCFELLTRCRLARWLPISAVACLATPLTLHIISARLSSLSKELAFDPPTSGSDSTSASSQQRLDVLAETMTAFLPQYDGVEWIKETARHVANLAQTDRLSLSQPGQISVTDWSQILTSQPHTYLKMTWTVDLCISKGRLPEKHDFPAWLLGQLKTAKNPNPTSLQQQGLLRAARSPHARHGSVNCEIEQILGLVPEVTEFGTSGLVLNQQRNDFGSDWLNAEEGGDRAGWELFGTLQ</sequence>
<keyword evidence="3" id="KW-0274">FAD</keyword>
<dbReference type="PANTHER" id="PTHR42877:SF7">
    <property type="entry name" value="FLAVIN-BINDING MONOOXYGENASE-RELATED"/>
    <property type="match status" value="1"/>
</dbReference>